<keyword evidence="13" id="KW-1185">Reference proteome</keyword>
<dbReference type="NCBIfam" id="TIGR00723">
    <property type="entry name" value="ttdB_fumA_fumB"/>
    <property type="match status" value="1"/>
</dbReference>
<comment type="similarity">
    <text evidence="3">Belongs to the class-I fumarase family.</text>
</comment>
<proteinExistence type="inferred from homology"/>
<accession>A0AAE3JK47</accession>
<dbReference type="RefSeq" id="WP_230755565.1">
    <property type="nucleotide sequence ID" value="NZ_JAINWA010000003.1"/>
</dbReference>
<dbReference type="GO" id="GO:0006099">
    <property type="term" value="P:tricarboxylic acid cycle"/>
    <property type="evidence" value="ECO:0007669"/>
    <property type="project" value="UniProtKB-KW"/>
</dbReference>
<keyword evidence="4" id="KW-0004">4Fe-4S</keyword>
<dbReference type="InterPro" id="IPR036660">
    <property type="entry name" value="Fe-S_hydroAse_TtdB_cat_sf"/>
</dbReference>
<evidence type="ECO:0000256" key="6">
    <source>
        <dbReference type="ARBA" id="ARBA00022723"/>
    </source>
</evidence>
<evidence type="ECO:0000256" key="1">
    <source>
        <dbReference type="ARBA" id="ARBA00000929"/>
    </source>
</evidence>
<evidence type="ECO:0000256" key="2">
    <source>
        <dbReference type="ARBA" id="ARBA00004859"/>
    </source>
</evidence>
<keyword evidence="6" id="KW-0479">Metal-binding</keyword>
<dbReference type="InterPro" id="IPR004646">
    <property type="entry name" value="Fe-S_hydro-lyase_TtdA-typ_cat"/>
</dbReference>
<dbReference type="InterPro" id="IPR004647">
    <property type="entry name" value="Fe-S_hydro-lyase_TtdB-typ_cat"/>
</dbReference>
<feature type="domain" description="Fe-S hydro-lyase tartrate dehydratase beta-type catalytic" evidence="11">
    <location>
        <begin position="345"/>
        <end position="529"/>
    </location>
</feature>
<evidence type="ECO:0000256" key="5">
    <source>
        <dbReference type="ARBA" id="ARBA00022532"/>
    </source>
</evidence>
<protein>
    <submittedName>
        <fullName evidence="12">FumA C-terminus/TtdB family hydratase beta subunit</fullName>
    </submittedName>
</protein>
<feature type="domain" description="Fe-S hydro-lyase tartrate dehydratase alpha-type catalytic" evidence="10">
    <location>
        <begin position="30"/>
        <end position="312"/>
    </location>
</feature>
<comment type="caution">
    <text evidence="12">The sequence shown here is derived from an EMBL/GenBank/DDBJ whole genome shotgun (WGS) entry which is preliminary data.</text>
</comment>
<dbReference type="Gene3D" id="3.20.130.10">
    <property type="entry name" value="Fe-S hydro-lyase, tartrate dehydratase beta-type, catalytic domain"/>
    <property type="match status" value="1"/>
</dbReference>
<comment type="catalytic activity">
    <reaction evidence="1">
        <text>(S)-malate = fumarate + H2O</text>
        <dbReference type="Rhea" id="RHEA:12460"/>
        <dbReference type="ChEBI" id="CHEBI:15377"/>
        <dbReference type="ChEBI" id="CHEBI:15589"/>
        <dbReference type="ChEBI" id="CHEBI:29806"/>
        <dbReference type="EC" id="4.2.1.2"/>
    </reaction>
</comment>
<dbReference type="GO" id="GO:0051539">
    <property type="term" value="F:4 iron, 4 sulfur cluster binding"/>
    <property type="evidence" value="ECO:0007669"/>
    <property type="project" value="UniProtKB-KW"/>
</dbReference>
<keyword evidence="9" id="KW-0456">Lyase</keyword>
<gene>
    <name evidence="12" type="ORF">K7J14_09385</name>
</gene>
<dbReference type="PANTHER" id="PTHR30389">
    <property type="entry name" value="FUMARATE HYDRATASE-RELATED"/>
    <property type="match status" value="1"/>
</dbReference>
<evidence type="ECO:0000313" key="13">
    <source>
        <dbReference type="Proteomes" id="UP001198163"/>
    </source>
</evidence>
<keyword evidence="7" id="KW-0408">Iron</keyword>
<evidence type="ECO:0000259" key="11">
    <source>
        <dbReference type="Pfam" id="PF05683"/>
    </source>
</evidence>
<dbReference type="GO" id="GO:0004333">
    <property type="term" value="F:fumarate hydratase activity"/>
    <property type="evidence" value="ECO:0007669"/>
    <property type="project" value="UniProtKB-EC"/>
</dbReference>
<dbReference type="Proteomes" id="UP001198163">
    <property type="component" value="Unassembled WGS sequence"/>
</dbReference>
<keyword evidence="8" id="KW-0411">Iron-sulfur</keyword>
<name>A0AAE3JK47_9SPIR</name>
<dbReference type="EMBL" id="JAINWA010000003">
    <property type="protein sequence ID" value="MCD1654910.1"/>
    <property type="molecule type" value="Genomic_DNA"/>
</dbReference>
<organism evidence="12 13">
    <name type="scientific">Teretinema zuelzerae</name>
    <dbReference type="NCBI Taxonomy" id="156"/>
    <lineage>
        <taxon>Bacteria</taxon>
        <taxon>Pseudomonadati</taxon>
        <taxon>Spirochaetota</taxon>
        <taxon>Spirochaetia</taxon>
        <taxon>Spirochaetales</taxon>
        <taxon>Treponemataceae</taxon>
        <taxon>Teretinema</taxon>
    </lineage>
</organism>
<dbReference type="AlphaFoldDB" id="A0AAE3JK47"/>
<evidence type="ECO:0000256" key="3">
    <source>
        <dbReference type="ARBA" id="ARBA00008876"/>
    </source>
</evidence>
<reference evidence="12" key="1">
    <citation type="submission" date="2021-08" db="EMBL/GenBank/DDBJ databases">
        <title>Comparative analyses of Brucepasteria parasyntrophica and Teretinema zuelzerae.</title>
        <authorList>
            <person name="Song Y."/>
            <person name="Brune A."/>
        </authorList>
    </citation>
    <scope>NUCLEOTIDE SEQUENCE</scope>
    <source>
        <strain evidence="12">DSM 1903</strain>
    </source>
</reference>
<comment type="pathway">
    <text evidence="2">Carbohydrate metabolism; tricarboxylic acid cycle; (S)-malate from fumarate: step 1/1.</text>
</comment>
<evidence type="ECO:0000259" key="10">
    <source>
        <dbReference type="Pfam" id="PF05681"/>
    </source>
</evidence>
<evidence type="ECO:0000256" key="9">
    <source>
        <dbReference type="ARBA" id="ARBA00023239"/>
    </source>
</evidence>
<evidence type="ECO:0000313" key="12">
    <source>
        <dbReference type="EMBL" id="MCD1654910.1"/>
    </source>
</evidence>
<dbReference type="SUPFAM" id="SSF117457">
    <property type="entry name" value="FumA C-terminal domain-like"/>
    <property type="match status" value="1"/>
</dbReference>
<dbReference type="InterPro" id="IPR051208">
    <property type="entry name" value="Class-I_Fumarase/Tartrate_DH"/>
</dbReference>
<evidence type="ECO:0000256" key="8">
    <source>
        <dbReference type="ARBA" id="ARBA00023014"/>
    </source>
</evidence>
<dbReference type="PANTHER" id="PTHR30389:SF0">
    <property type="entry name" value="FUMARATE HYDRATASE CLASS I, AEROBIC"/>
    <property type="match status" value="1"/>
</dbReference>
<sequence length="533" mass="56907">MDFDLIPNTAPEAAANSAISVGDETLSLLAEKAFERLSFTFTETHLKHMLDAAADSRSSENDRFVCSFLLKNAIIAARGELPLCQDTGTAQIFAWKDEGVLSTGDPYAALERGAKKTWADRNLRNSTNIPLSLFEETDPGDNMPAQIALFAGRGAEKSSGNPAWHFLFCAKGGGSSNKTQLFQATKALLEPKAFDAFLSRQVPALGTSACPPYTVSVVVGGLSPEQNLTALKLATAGFFDADSPVPDRQVFGFSPQRCPDWENRVMEIAQGCGLGAQFGGRAFASGAVVLRLPRHGASCPVSIGVSCSAHRNLFGRIDSEGAWLQTTVDNPLSIPGLKEAAALCEKPAESAVDIDMDKGIPHMQDKLRALPPGTPVLLTGTLLVARDAAHARWRALIRSGEPLPSYIGLHPILYAGPAKTPEGKPTGSFGPTTAGRMDEYAEELMSRGAALVTLAKGNRSETWRSACRQWGGTYLGTVGGGAALLAEEHIRSSEIVDYPELGMEAVRKIVVEKMPAFVLINDSGEDFYAPRPT</sequence>
<dbReference type="Pfam" id="PF05683">
    <property type="entry name" value="Fumerase_C"/>
    <property type="match status" value="1"/>
</dbReference>
<evidence type="ECO:0000256" key="4">
    <source>
        <dbReference type="ARBA" id="ARBA00022485"/>
    </source>
</evidence>
<keyword evidence="5" id="KW-0816">Tricarboxylic acid cycle</keyword>
<evidence type="ECO:0000256" key="7">
    <source>
        <dbReference type="ARBA" id="ARBA00023004"/>
    </source>
</evidence>
<dbReference type="GO" id="GO:0046872">
    <property type="term" value="F:metal ion binding"/>
    <property type="evidence" value="ECO:0007669"/>
    <property type="project" value="UniProtKB-KW"/>
</dbReference>
<dbReference type="Pfam" id="PF05681">
    <property type="entry name" value="Fumerase"/>
    <property type="match status" value="1"/>
</dbReference>